<dbReference type="InterPro" id="IPR029063">
    <property type="entry name" value="SAM-dependent_MTases_sf"/>
</dbReference>
<keyword evidence="1" id="KW-0489">Methyltransferase</keyword>
<feature type="domain" description="O-methyltransferase dimerisation" evidence="5">
    <location>
        <begin position="258"/>
        <end position="339"/>
    </location>
</feature>
<dbReference type="PANTHER" id="PTHR43712">
    <property type="entry name" value="PUTATIVE (AFU_ORTHOLOGUE AFUA_4G14580)-RELATED"/>
    <property type="match status" value="1"/>
</dbReference>
<dbReference type="KEGG" id="sgz:C0216_17525"/>
<proteinExistence type="predicted"/>
<reference evidence="6 7" key="1">
    <citation type="submission" date="2018-01" db="EMBL/GenBank/DDBJ databases">
        <title>Draft genome Sequence of streptomyces globosus LZH-48.</title>
        <authorList>
            <person name="Ran K."/>
            <person name="Li Z."/>
            <person name="Wei S."/>
            <person name="Dong R."/>
        </authorList>
    </citation>
    <scope>NUCLEOTIDE SEQUENCE [LARGE SCALE GENOMIC DNA]</scope>
    <source>
        <strain evidence="6 7">LZH-48</strain>
    </source>
</reference>
<dbReference type="PANTHER" id="PTHR43712:SF2">
    <property type="entry name" value="O-METHYLTRANSFERASE CICE"/>
    <property type="match status" value="1"/>
</dbReference>
<accession>A0A344U287</accession>
<dbReference type="Pfam" id="PF00891">
    <property type="entry name" value="Methyltransf_2"/>
    <property type="match status" value="1"/>
</dbReference>
<evidence type="ECO:0000259" key="5">
    <source>
        <dbReference type="Pfam" id="PF08100"/>
    </source>
</evidence>
<dbReference type="Gene3D" id="1.10.287.1350">
    <property type="match status" value="1"/>
</dbReference>
<dbReference type="InterPro" id="IPR036390">
    <property type="entry name" value="WH_DNA-bd_sf"/>
</dbReference>
<evidence type="ECO:0000313" key="7">
    <source>
        <dbReference type="Proteomes" id="UP000252004"/>
    </source>
</evidence>
<sequence length="603" mass="63627">MIRQQTGPTALAEADLAALGSAAELVRTSGTVSRMLRTLAPALGEAERESLAAWCVPAHAAVLVFPTAPGQLAGALAGMGLAASGPPTPSTVVRDRLRARYGIRPDALEVSIVRAAVPTEDGGLGEVEVFSLPVPPTAGPGPGPGSPGGFGADTGACLRHLVRRERAERNEAHVAFRVAAADEVVFAGLRFLLVERAGMRPDGGGYNPHEDVTVLYFRSAAPAGTPYARLELLMPGHRTSALAAHRLVERDEPGRTLLELMTGAWRTQAIAVAAELGVFDALSPDAGGPAAVADLAARVGADPDGLDRLLRYLATLGLLAGPYGPGADTYAPTGLGELLRADAPHSMRPLALMYGGPFYESFGQLLYAVRTGGDAFAHHFGAHHFPYFAEHPPWDTAFDQSMQASSLMFGPIPAVVDRPGVDVVVDVAGGNGELMKQILAAAPRLRGVLLEREHVVAAARGRLREAGVADRCTFRVGDFTEAVPGGGDVYVLSRVLHDWDDRGCADILRRCAEAMPEEAELLVVERLLPPDGQNSLAVAWNLHMLCNVGGRERTLEHYRRLLAEAGFDLVETAPLPLDGSLLRARRKGAAAPAFPVPSRSELA</sequence>
<feature type="domain" description="O-methyltransferase C-terminal" evidence="4">
    <location>
        <begin position="363"/>
        <end position="567"/>
    </location>
</feature>
<evidence type="ECO:0000256" key="1">
    <source>
        <dbReference type="ARBA" id="ARBA00022603"/>
    </source>
</evidence>
<evidence type="ECO:0000256" key="2">
    <source>
        <dbReference type="ARBA" id="ARBA00022679"/>
    </source>
</evidence>
<dbReference type="GO" id="GO:0046983">
    <property type="term" value="F:protein dimerization activity"/>
    <property type="evidence" value="ECO:0007669"/>
    <property type="project" value="InterPro"/>
</dbReference>
<dbReference type="Pfam" id="PF08100">
    <property type="entry name" value="Dimerisation"/>
    <property type="match status" value="1"/>
</dbReference>
<evidence type="ECO:0000313" key="6">
    <source>
        <dbReference type="EMBL" id="AXE25008.1"/>
    </source>
</evidence>
<keyword evidence="3" id="KW-0949">S-adenosyl-L-methionine</keyword>
<dbReference type="SUPFAM" id="SSF53335">
    <property type="entry name" value="S-adenosyl-L-methionine-dependent methyltransferases"/>
    <property type="match status" value="1"/>
</dbReference>
<dbReference type="GO" id="GO:0032259">
    <property type="term" value="P:methylation"/>
    <property type="evidence" value="ECO:0007669"/>
    <property type="project" value="UniProtKB-KW"/>
</dbReference>
<dbReference type="InterPro" id="IPR016461">
    <property type="entry name" value="COMT-like"/>
</dbReference>
<keyword evidence="2" id="KW-0808">Transferase</keyword>
<dbReference type="AlphaFoldDB" id="A0A344U287"/>
<dbReference type="OrthoDB" id="4145676at2"/>
<gene>
    <name evidence="6" type="ORF">C0216_17525</name>
</gene>
<evidence type="ECO:0000259" key="4">
    <source>
        <dbReference type="Pfam" id="PF00891"/>
    </source>
</evidence>
<dbReference type="PROSITE" id="PS51683">
    <property type="entry name" value="SAM_OMT_II"/>
    <property type="match status" value="1"/>
</dbReference>
<dbReference type="InterPro" id="IPR036388">
    <property type="entry name" value="WH-like_DNA-bd_sf"/>
</dbReference>
<dbReference type="RefSeq" id="WP_114056196.1">
    <property type="nucleotide sequence ID" value="NZ_CP030862.1"/>
</dbReference>
<dbReference type="EMBL" id="CP030862">
    <property type="protein sequence ID" value="AXE25008.1"/>
    <property type="molecule type" value="Genomic_DNA"/>
</dbReference>
<evidence type="ECO:0000256" key="3">
    <source>
        <dbReference type="ARBA" id="ARBA00022691"/>
    </source>
</evidence>
<evidence type="ECO:0008006" key="8">
    <source>
        <dbReference type="Google" id="ProtNLM"/>
    </source>
</evidence>
<organism evidence="6 7">
    <name type="scientific">Streptomyces globosus</name>
    <dbReference type="NCBI Taxonomy" id="68209"/>
    <lineage>
        <taxon>Bacteria</taxon>
        <taxon>Bacillati</taxon>
        <taxon>Actinomycetota</taxon>
        <taxon>Actinomycetes</taxon>
        <taxon>Kitasatosporales</taxon>
        <taxon>Streptomycetaceae</taxon>
        <taxon>Streptomyces</taxon>
    </lineage>
</organism>
<keyword evidence="7" id="KW-1185">Reference proteome</keyword>
<dbReference type="Proteomes" id="UP000252004">
    <property type="component" value="Chromosome"/>
</dbReference>
<dbReference type="InterPro" id="IPR001077">
    <property type="entry name" value="COMT_C"/>
</dbReference>
<dbReference type="Gene3D" id="3.40.50.150">
    <property type="entry name" value="Vaccinia Virus protein VP39"/>
    <property type="match status" value="1"/>
</dbReference>
<name>A0A344U287_9ACTN</name>
<dbReference type="Gene3D" id="1.10.10.10">
    <property type="entry name" value="Winged helix-like DNA-binding domain superfamily/Winged helix DNA-binding domain"/>
    <property type="match status" value="1"/>
</dbReference>
<protein>
    <recommendedName>
        <fullName evidence="8">Methyltransferase</fullName>
    </recommendedName>
</protein>
<dbReference type="InterPro" id="IPR012967">
    <property type="entry name" value="COMT_dimerisation"/>
</dbReference>
<dbReference type="GO" id="GO:0008171">
    <property type="term" value="F:O-methyltransferase activity"/>
    <property type="evidence" value="ECO:0007669"/>
    <property type="project" value="InterPro"/>
</dbReference>
<dbReference type="SUPFAM" id="SSF46785">
    <property type="entry name" value="Winged helix' DNA-binding domain"/>
    <property type="match status" value="1"/>
</dbReference>